<reference evidence="2" key="1">
    <citation type="submission" date="2021-01" db="EMBL/GenBank/DDBJ databases">
        <authorList>
            <person name="Corre E."/>
            <person name="Pelletier E."/>
            <person name="Niang G."/>
            <person name="Scheremetjew M."/>
            <person name="Finn R."/>
            <person name="Kale V."/>
            <person name="Holt S."/>
            <person name="Cochrane G."/>
            <person name="Meng A."/>
            <person name="Brown T."/>
            <person name="Cohen L."/>
        </authorList>
    </citation>
    <scope>NUCLEOTIDE SEQUENCE</scope>
    <source>
        <strain evidence="2">NIES-381</strain>
    </source>
</reference>
<gene>
    <name evidence="2" type="ORF">EGYM00392_LOCUS21732</name>
</gene>
<organism evidence="2">
    <name type="scientific">Eutreptiella gymnastica</name>
    <dbReference type="NCBI Taxonomy" id="73025"/>
    <lineage>
        <taxon>Eukaryota</taxon>
        <taxon>Discoba</taxon>
        <taxon>Euglenozoa</taxon>
        <taxon>Euglenida</taxon>
        <taxon>Spirocuta</taxon>
        <taxon>Euglenophyceae</taxon>
        <taxon>Eutreptiales</taxon>
        <taxon>Eutreptiaceae</taxon>
        <taxon>Eutreptiella</taxon>
    </lineage>
</organism>
<dbReference type="CDD" id="cd23767">
    <property type="entry name" value="IQCD"/>
    <property type="match status" value="1"/>
</dbReference>
<dbReference type="SMART" id="SM00015">
    <property type="entry name" value="IQ"/>
    <property type="match status" value="8"/>
</dbReference>
<dbReference type="InterPro" id="IPR052318">
    <property type="entry name" value="CellDiv_DevSignal_Domain"/>
</dbReference>
<dbReference type="Pfam" id="PF00612">
    <property type="entry name" value="IQ"/>
    <property type="match status" value="5"/>
</dbReference>
<dbReference type="PANTHER" id="PTHR22590:SF5">
    <property type="entry name" value="MYOSIN MOTOR DOMAIN-CONTAINING PROTEIN"/>
    <property type="match status" value="1"/>
</dbReference>
<sequence length="599" mass="70551">MVQLEHIPASSAGKTALRTLICIDGELVDSQMFEDKYPEAHHRLVLLQAYARRWYVLRKVLPRYRVHALYNRAQRILAAVVCLQAAARGWLVRHGMRIVRWRLTVGLAELLQAHNTTFSDMWEQMQTRLGLITERHLDFYIQCLVQTPYWHWQANQRKAQWGAQTIQRLWRGWRSRQYAQYVLNRTIEFEQAEEAQLEERIEAAIDIQRVWRGGRARDCELQLLTASYQSRHTEAMAQVPMTRQQLRRDHVQRLQVEREATQTIRRICRGHSTRCVLLRQQKELRLLVAAQEEECWHIMARLRLDAAIIIQKLWRGFVSRSTWRYRWGRSRRYVDVAQIIVPQAIRIQCAWRCSIARCRRTSLTLERAATRIQAAYRGHQVRQLRRLKIRAWQWQELNRRMTFFQAHVRGWMVRRQDRHMLENAMHTQRRVQDSTPVRRWPNSADRGHNMTCSVSAVSHLDHTVPVGWTSTSVFHHSISYLIPAAVCNRNLFTAPGNKALEKNKVPLRRRTSYSPIQETYSPTEVRMNRTMPTRAHVSEYKHKSRPMTTSLVKASLPPLRNPPRSKSTPPFLYGNCMAVPSRYPLSKAAACFSADQIEI</sequence>
<evidence type="ECO:0000313" key="2">
    <source>
        <dbReference type="EMBL" id="CAD9010635.1"/>
    </source>
</evidence>
<dbReference type="EMBL" id="HBGA01058845">
    <property type="protein sequence ID" value="CAD9010635.1"/>
    <property type="molecule type" value="Transcribed_RNA"/>
</dbReference>
<keyword evidence="1" id="KW-0677">Repeat</keyword>
<dbReference type="InterPro" id="IPR000048">
    <property type="entry name" value="IQ_motif_EF-hand-BS"/>
</dbReference>
<name>A0A7S1IF52_9EUGL</name>
<proteinExistence type="predicted"/>
<accession>A0A7S1IF52</accession>
<evidence type="ECO:0000256" key="1">
    <source>
        <dbReference type="ARBA" id="ARBA00022737"/>
    </source>
</evidence>
<protein>
    <submittedName>
        <fullName evidence="2">Uncharacterized protein</fullName>
    </submittedName>
</protein>
<dbReference type="PROSITE" id="PS50096">
    <property type="entry name" value="IQ"/>
    <property type="match status" value="4"/>
</dbReference>
<dbReference type="Gene3D" id="1.20.5.190">
    <property type="match status" value="1"/>
</dbReference>
<dbReference type="PANTHER" id="PTHR22590">
    <property type="entry name" value="MYOSIN MOTOR DOMAIN-CONTAINING PROTEIN"/>
    <property type="match status" value="1"/>
</dbReference>
<dbReference type="AlphaFoldDB" id="A0A7S1IF52"/>